<name>A0A9P8M2V5_9HYPO</name>
<feature type="domain" description="C2H2-type" evidence="9">
    <location>
        <begin position="52"/>
        <end position="75"/>
    </location>
</feature>
<evidence type="ECO:0000256" key="1">
    <source>
        <dbReference type="ARBA" id="ARBA00004123"/>
    </source>
</evidence>
<evidence type="ECO:0000256" key="6">
    <source>
        <dbReference type="ARBA" id="ARBA00023242"/>
    </source>
</evidence>
<dbReference type="FunFam" id="3.30.160.60:FF:000100">
    <property type="entry name" value="Zinc finger 45-like"/>
    <property type="match status" value="2"/>
</dbReference>
<comment type="caution">
    <text evidence="10">The sequence shown here is derived from an EMBL/GenBank/DDBJ whole genome shotgun (WGS) entry which is preliminary data.</text>
</comment>
<accession>A0A9P8M2V5</accession>
<keyword evidence="4 7" id="KW-0863">Zinc-finger</keyword>
<evidence type="ECO:0000256" key="8">
    <source>
        <dbReference type="SAM" id="MobiDB-lite"/>
    </source>
</evidence>
<comment type="subcellular location">
    <subcellularLocation>
        <location evidence="1">Nucleus</location>
    </subcellularLocation>
</comment>
<keyword evidence="6" id="KW-0539">Nucleus</keyword>
<evidence type="ECO:0000259" key="9">
    <source>
        <dbReference type="PROSITE" id="PS50157"/>
    </source>
</evidence>
<keyword evidence="5" id="KW-0862">Zinc</keyword>
<keyword evidence="2" id="KW-0479">Metal-binding</keyword>
<proteinExistence type="predicted"/>
<dbReference type="GO" id="GO:0000785">
    <property type="term" value="C:chromatin"/>
    <property type="evidence" value="ECO:0007669"/>
    <property type="project" value="TreeGrafter"/>
</dbReference>
<dbReference type="SMART" id="SM00355">
    <property type="entry name" value="ZnF_C2H2"/>
    <property type="match status" value="2"/>
</dbReference>
<reference evidence="10 11" key="1">
    <citation type="submission" date="2020-07" db="EMBL/GenBank/DDBJ databases">
        <title>Metarhizium humberi genome.</title>
        <authorList>
            <person name="Lysoe E."/>
        </authorList>
    </citation>
    <scope>NUCLEOTIDE SEQUENCE [LARGE SCALE GENOMIC DNA]</scope>
    <source>
        <strain evidence="10 11">ESALQ1638</strain>
    </source>
</reference>
<gene>
    <name evidence="10" type="ORF">MHUMG1_09753</name>
</gene>
<dbReference type="SUPFAM" id="SSF57667">
    <property type="entry name" value="beta-beta-alpha zinc fingers"/>
    <property type="match status" value="1"/>
</dbReference>
<dbReference type="GO" id="GO:0005634">
    <property type="term" value="C:nucleus"/>
    <property type="evidence" value="ECO:0007669"/>
    <property type="project" value="UniProtKB-SubCell"/>
</dbReference>
<feature type="domain" description="C2H2-type" evidence="9">
    <location>
        <begin position="24"/>
        <end position="51"/>
    </location>
</feature>
<evidence type="ECO:0000256" key="4">
    <source>
        <dbReference type="ARBA" id="ARBA00022771"/>
    </source>
</evidence>
<dbReference type="CDD" id="cd12148">
    <property type="entry name" value="fungal_TF_MHR"/>
    <property type="match status" value="1"/>
</dbReference>
<sequence length="793" mass="87649">MINPRSTRTEFAASRTRRREKQQRTCPECGQTFSKTEHLERHVRSHTRERPFECILCGKTYTRHDSLLRHTRGHAIRDGESAPRELTAVISSPASRVGRAFEPVGVGEEGSLPREFSSALDDASFAGATGISAKTAYAESVVTPAYAASPGHQDSVTALDPRCESQPMLARELGSSRGLTASAVAGEDATTRFGDLYEGLLSNTVDLGYQDLGLNPYEPAWLLGGDFDVDALSLSISATISDLGPQPTAEFTEQRRLYAAADTLNRLRMPSPSEDAVSRVQQGWHTRISRAVTPQNSPTQLPDQDLVDERYREGLSHRLQPRMSNAALPSADFLNLCIKLYLTRFNPVFPIIHAPTFRPSSESALLLLSICSVGALFIGSTGAAAQGRKIFQILNKAILASWENYIRQDSREPLVLAQAAIIGQTFGMLSGQPQDLCMTESFHGTVIAWARQAGLFKINDSLAVLGSDIICSPETAWRTWTQAEESVRLILGLHIHDMEFATSFHHEPLLRHSVERLPLCGSEELFTAASAAQWRSLVRWRRGSTPAAPAAGLPLLGDAGEFEFPIRASHMFAYASLAGILSSIQEAKTCFLSDTSIQDFRDRLLAWYNEYCKLPKKPRHNPMNLMMLWHMGFMCLYADFDLLERSFGRDGALPAKRASFEIRAWASGSEARRGVLHALLVLKLMESLPIGVEPAMHVPKVLFYAAIFTHCYTTVNPQPNLLQDEINMPEFQVTAPTCSSYQGDGQLWPTLLAPLDSSTLCTAVDLLRRVGHWEISQKYAAILENLVDDFAKP</sequence>
<dbReference type="AlphaFoldDB" id="A0A9P8M2V5"/>
<dbReference type="Pfam" id="PF04082">
    <property type="entry name" value="Fungal_trans"/>
    <property type="match status" value="1"/>
</dbReference>
<dbReference type="InterPro" id="IPR007219">
    <property type="entry name" value="XnlR_reg_dom"/>
</dbReference>
<dbReference type="Gene3D" id="3.30.160.60">
    <property type="entry name" value="Classic Zinc Finger"/>
    <property type="match status" value="2"/>
</dbReference>
<evidence type="ECO:0000256" key="5">
    <source>
        <dbReference type="ARBA" id="ARBA00022833"/>
    </source>
</evidence>
<dbReference type="GO" id="GO:0006351">
    <property type="term" value="P:DNA-templated transcription"/>
    <property type="evidence" value="ECO:0007669"/>
    <property type="project" value="InterPro"/>
</dbReference>
<organism evidence="10 11">
    <name type="scientific">Metarhizium humberi</name>
    <dbReference type="NCBI Taxonomy" id="2596975"/>
    <lineage>
        <taxon>Eukaryota</taxon>
        <taxon>Fungi</taxon>
        <taxon>Dikarya</taxon>
        <taxon>Ascomycota</taxon>
        <taxon>Pezizomycotina</taxon>
        <taxon>Sordariomycetes</taxon>
        <taxon>Hypocreomycetidae</taxon>
        <taxon>Hypocreales</taxon>
        <taxon>Clavicipitaceae</taxon>
        <taxon>Metarhizium</taxon>
    </lineage>
</organism>
<dbReference type="GO" id="GO:0008270">
    <property type="term" value="F:zinc ion binding"/>
    <property type="evidence" value="ECO:0007669"/>
    <property type="project" value="UniProtKB-KW"/>
</dbReference>
<evidence type="ECO:0000256" key="2">
    <source>
        <dbReference type="ARBA" id="ARBA00022723"/>
    </source>
</evidence>
<evidence type="ECO:0000313" key="11">
    <source>
        <dbReference type="Proteomes" id="UP000764110"/>
    </source>
</evidence>
<dbReference type="InterPro" id="IPR036236">
    <property type="entry name" value="Znf_C2H2_sf"/>
</dbReference>
<dbReference type="InterPro" id="IPR051059">
    <property type="entry name" value="VerF-like"/>
</dbReference>
<dbReference type="GO" id="GO:0000978">
    <property type="term" value="F:RNA polymerase II cis-regulatory region sequence-specific DNA binding"/>
    <property type="evidence" value="ECO:0007669"/>
    <property type="project" value="InterPro"/>
</dbReference>
<dbReference type="EMBL" id="JACEFI010000030">
    <property type="protein sequence ID" value="KAH0592482.1"/>
    <property type="molecule type" value="Genomic_DNA"/>
</dbReference>
<dbReference type="GO" id="GO:0000981">
    <property type="term" value="F:DNA-binding transcription factor activity, RNA polymerase II-specific"/>
    <property type="evidence" value="ECO:0007669"/>
    <property type="project" value="InterPro"/>
</dbReference>
<dbReference type="PROSITE" id="PS50157">
    <property type="entry name" value="ZINC_FINGER_C2H2_2"/>
    <property type="match status" value="2"/>
</dbReference>
<evidence type="ECO:0000256" key="7">
    <source>
        <dbReference type="PROSITE-ProRule" id="PRU00042"/>
    </source>
</evidence>
<dbReference type="PROSITE" id="PS00028">
    <property type="entry name" value="ZINC_FINGER_C2H2_1"/>
    <property type="match status" value="2"/>
</dbReference>
<dbReference type="InterPro" id="IPR013087">
    <property type="entry name" value="Znf_C2H2_type"/>
</dbReference>
<dbReference type="PANTHER" id="PTHR40626:SF7">
    <property type="entry name" value="TRANSCRIPTION FACTOR, PUTATIVE (AFU_ORTHOLOGUE AFUA_1G04110)-RELATED"/>
    <property type="match status" value="1"/>
</dbReference>
<feature type="region of interest" description="Disordered" evidence="8">
    <location>
        <begin position="1"/>
        <end position="23"/>
    </location>
</feature>
<protein>
    <recommendedName>
        <fullName evidence="9">C2H2-type domain-containing protein</fullName>
    </recommendedName>
</protein>
<dbReference type="Proteomes" id="UP000764110">
    <property type="component" value="Unassembled WGS sequence"/>
</dbReference>
<keyword evidence="3" id="KW-0677">Repeat</keyword>
<evidence type="ECO:0000313" key="10">
    <source>
        <dbReference type="EMBL" id="KAH0592482.1"/>
    </source>
</evidence>
<evidence type="ECO:0000256" key="3">
    <source>
        <dbReference type="ARBA" id="ARBA00022737"/>
    </source>
</evidence>
<keyword evidence="11" id="KW-1185">Reference proteome</keyword>
<dbReference type="PANTHER" id="PTHR40626">
    <property type="entry name" value="MIP31509P"/>
    <property type="match status" value="1"/>
</dbReference>
<dbReference type="Pfam" id="PF00096">
    <property type="entry name" value="zf-C2H2"/>
    <property type="match status" value="2"/>
</dbReference>